<evidence type="ECO:0000313" key="10">
    <source>
        <dbReference type="Proteomes" id="UP000249610"/>
    </source>
</evidence>
<dbReference type="PANTHER" id="PTHR23514:SF3">
    <property type="entry name" value="BYPASS OF STOP CODON PROTEIN 6"/>
    <property type="match status" value="1"/>
</dbReference>
<feature type="transmembrane region" description="Helical" evidence="7">
    <location>
        <begin position="207"/>
        <end position="227"/>
    </location>
</feature>
<keyword evidence="5 7" id="KW-1133">Transmembrane helix</keyword>
<organism evidence="9 10">
    <name type="scientific">Algoriphagus yeomjeoni</name>
    <dbReference type="NCBI Taxonomy" id="291403"/>
    <lineage>
        <taxon>Bacteria</taxon>
        <taxon>Pseudomonadati</taxon>
        <taxon>Bacteroidota</taxon>
        <taxon>Cytophagia</taxon>
        <taxon>Cytophagales</taxon>
        <taxon>Cyclobacteriaceae</taxon>
        <taxon>Algoriphagus</taxon>
    </lineage>
</organism>
<feature type="transmembrane region" description="Helical" evidence="7">
    <location>
        <begin position="104"/>
        <end position="124"/>
    </location>
</feature>
<dbReference type="GO" id="GO:0012505">
    <property type="term" value="C:endomembrane system"/>
    <property type="evidence" value="ECO:0007669"/>
    <property type="project" value="UniProtKB-SubCell"/>
</dbReference>
<feature type="transmembrane region" description="Helical" evidence="7">
    <location>
        <begin position="298"/>
        <end position="324"/>
    </location>
</feature>
<evidence type="ECO:0000256" key="7">
    <source>
        <dbReference type="SAM" id="Phobius"/>
    </source>
</evidence>
<feature type="transmembrane region" description="Helical" evidence="7">
    <location>
        <begin position="144"/>
        <end position="163"/>
    </location>
</feature>
<dbReference type="InterPro" id="IPR036259">
    <property type="entry name" value="MFS_trans_sf"/>
</dbReference>
<evidence type="ECO:0000256" key="6">
    <source>
        <dbReference type="ARBA" id="ARBA00023136"/>
    </source>
</evidence>
<feature type="transmembrane region" description="Helical" evidence="7">
    <location>
        <begin position="271"/>
        <end position="292"/>
    </location>
</feature>
<proteinExistence type="inferred from homology"/>
<dbReference type="Proteomes" id="UP000249610">
    <property type="component" value="Unassembled WGS sequence"/>
</dbReference>
<evidence type="ECO:0000256" key="4">
    <source>
        <dbReference type="ARBA" id="ARBA00022692"/>
    </source>
</evidence>
<comment type="similarity">
    <text evidence="2">Belongs to the major facilitator superfamily.</text>
</comment>
<reference evidence="9 10" key="1">
    <citation type="submission" date="2018-06" db="EMBL/GenBank/DDBJ databases">
        <title>Genomic Encyclopedia of Archaeal and Bacterial Type Strains, Phase II (KMG-II): from individual species to whole genera.</title>
        <authorList>
            <person name="Goeker M."/>
        </authorList>
    </citation>
    <scope>NUCLEOTIDE SEQUENCE [LARGE SCALE GENOMIC DNA]</scope>
    <source>
        <strain evidence="9 10">DSM 23446</strain>
    </source>
</reference>
<dbReference type="PROSITE" id="PS50850">
    <property type="entry name" value="MFS"/>
    <property type="match status" value="1"/>
</dbReference>
<feature type="transmembrane region" description="Helical" evidence="7">
    <location>
        <begin position="48"/>
        <end position="67"/>
    </location>
</feature>
<evidence type="ECO:0000256" key="1">
    <source>
        <dbReference type="ARBA" id="ARBA00004127"/>
    </source>
</evidence>
<dbReference type="AlphaFoldDB" id="A0A327PI79"/>
<sequence>MTQTINKSALFNASCFALITTAFSFSISAGTLKALGDDLGYTAEKLGYLNSLWFFGFPIAMIIGGLIYHTIGPKKIMQIAFLSHFIGAALTLFAIYFVSDLSYVILLASNLLMGIGCGCTEAACNPMIADMYTGDKMNKMLNRFHMWFPGGIFVGALLSELMSSLGFSWQSQFWLIPIPALVYVYLFKGKTFPKASVEQASSLSANFKAMLTPLFLFIFACMALTAITEFGPQKWTGLVLESSGAKPMLILALTTGLMAALRFFGGPVTSALGQTGVLLTGAVISAVGIYLFSTQTGVMVYIAAIFFATGVAFFWPTMLGFVAAKIPKSGALGMSIVGGVGMFSTSIFQPFIGSWIDGDIAEQTALGLTGTELDLAAGQATLSTMMTFPIILIVAFTILFFWQKGKKPAVATAH</sequence>
<feature type="transmembrane region" description="Helical" evidence="7">
    <location>
        <begin position="247"/>
        <end position="264"/>
    </location>
</feature>
<dbReference type="GO" id="GO:0016020">
    <property type="term" value="C:membrane"/>
    <property type="evidence" value="ECO:0007669"/>
    <property type="project" value="TreeGrafter"/>
</dbReference>
<dbReference type="InterPro" id="IPR011701">
    <property type="entry name" value="MFS"/>
</dbReference>
<dbReference type="EMBL" id="QLLK01000003">
    <property type="protein sequence ID" value="RAI92000.1"/>
    <property type="molecule type" value="Genomic_DNA"/>
</dbReference>
<dbReference type="InterPro" id="IPR051788">
    <property type="entry name" value="MFS_Transporter"/>
</dbReference>
<feature type="transmembrane region" description="Helical" evidence="7">
    <location>
        <begin position="79"/>
        <end position="98"/>
    </location>
</feature>
<comment type="subcellular location">
    <subcellularLocation>
        <location evidence="1">Endomembrane system</location>
        <topology evidence="1">Multi-pass membrane protein</topology>
    </subcellularLocation>
</comment>
<evidence type="ECO:0000313" key="9">
    <source>
        <dbReference type="EMBL" id="RAI92000.1"/>
    </source>
</evidence>
<feature type="transmembrane region" description="Helical" evidence="7">
    <location>
        <begin position="336"/>
        <end position="356"/>
    </location>
</feature>
<comment type="caution">
    <text evidence="9">The sequence shown here is derived from an EMBL/GenBank/DDBJ whole genome shotgun (WGS) entry which is preliminary data.</text>
</comment>
<keyword evidence="4 7" id="KW-0812">Transmembrane</keyword>
<keyword evidence="3" id="KW-0813">Transport</keyword>
<protein>
    <submittedName>
        <fullName evidence="9">Putative MFS family arabinose efflux permease</fullName>
    </submittedName>
</protein>
<evidence type="ECO:0000256" key="2">
    <source>
        <dbReference type="ARBA" id="ARBA00008335"/>
    </source>
</evidence>
<dbReference type="Pfam" id="PF07690">
    <property type="entry name" value="MFS_1"/>
    <property type="match status" value="1"/>
</dbReference>
<evidence type="ECO:0000256" key="5">
    <source>
        <dbReference type="ARBA" id="ARBA00022989"/>
    </source>
</evidence>
<dbReference type="PANTHER" id="PTHR23514">
    <property type="entry name" value="BYPASS OF STOP CODON PROTEIN 6"/>
    <property type="match status" value="1"/>
</dbReference>
<gene>
    <name evidence="9" type="ORF">LV83_01226</name>
</gene>
<dbReference type="Gene3D" id="1.20.1250.20">
    <property type="entry name" value="MFS general substrate transporter like domains"/>
    <property type="match status" value="1"/>
</dbReference>
<dbReference type="OrthoDB" id="9783757at2"/>
<dbReference type="RefSeq" id="WP_111610649.1">
    <property type="nucleotide sequence ID" value="NZ_QLLK01000003.1"/>
</dbReference>
<accession>A0A327PI79</accession>
<keyword evidence="10" id="KW-1185">Reference proteome</keyword>
<feature type="transmembrane region" description="Helical" evidence="7">
    <location>
        <begin position="169"/>
        <end position="186"/>
    </location>
</feature>
<dbReference type="SUPFAM" id="SSF103473">
    <property type="entry name" value="MFS general substrate transporter"/>
    <property type="match status" value="1"/>
</dbReference>
<evidence type="ECO:0000259" key="8">
    <source>
        <dbReference type="PROSITE" id="PS50850"/>
    </source>
</evidence>
<dbReference type="InterPro" id="IPR020846">
    <property type="entry name" value="MFS_dom"/>
</dbReference>
<name>A0A327PI79_9BACT</name>
<dbReference type="GO" id="GO:0022857">
    <property type="term" value="F:transmembrane transporter activity"/>
    <property type="evidence" value="ECO:0007669"/>
    <property type="project" value="InterPro"/>
</dbReference>
<feature type="domain" description="Major facilitator superfamily (MFS) profile" evidence="8">
    <location>
        <begin position="10"/>
        <end position="407"/>
    </location>
</feature>
<keyword evidence="6 7" id="KW-0472">Membrane</keyword>
<evidence type="ECO:0000256" key="3">
    <source>
        <dbReference type="ARBA" id="ARBA00022448"/>
    </source>
</evidence>
<feature type="transmembrane region" description="Helical" evidence="7">
    <location>
        <begin position="376"/>
        <end position="402"/>
    </location>
</feature>